<comment type="caution">
    <text evidence="2">The sequence shown here is derived from an EMBL/GenBank/DDBJ whole genome shotgun (WGS) entry which is preliminary data.</text>
</comment>
<dbReference type="RefSeq" id="WP_006781543.1">
    <property type="nucleotide sequence ID" value="NZ_CP040506.1"/>
</dbReference>
<keyword evidence="3" id="KW-1185">Reference proteome</keyword>
<organism evidence="2 3">
    <name type="scientific">Hungatella hathewayi WAL-18680</name>
    <dbReference type="NCBI Taxonomy" id="742737"/>
    <lineage>
        <taxon>Bacteria</taxon>
        <taxon>Bacillati</taxon>
        <taxon>Bacillota</taxon>
        <taxon>Clostridia</taxon>
        <taxon>Lachnospirales</taxon>
        <taxon>Lachnospiraceae</taxon>
        <taxon>Hungatella</taxon>
    </lineage>
</organism>
<protein>
    <recommendedName>
        <fullName evidence="4">Extracellular solute-binding protein</fullName>
    </recommendedName>
</protein>
<name>G5IJ74_9FIRM</name>
<dbReference type="InterPro" id="IPR006059">
    <property type="entry name" value="SBP"/>
</dbReference>
<dbReference type="Pfam" id="PF01547">
    <property type="entry name" value="SBP_bac_1"/>
    <property type="match status" value="1"/>
</dbReference>
<feature type="signal peptide" evidence="1">
    <location>
        <begin position="1"/>
        <end position="22"/>
    </location>
</feature>
<dbReference type="PROSITE" id="PS51257">
    <property type="entry name" value="PROKAR_LIPOPROTEIN"/>
    <property type="match status" value="1"/>
</dbReference>
<accession>G5IJ74</accession>
<evidence type="ECO:0000313" key="2">
    <source>
        <dbReference type="EMBL" id="EHI58494.1"/>
    </source>
</evidence>
<dbReference type="InterPro" id="IPR050490">
    <property type="entry name" value="Bact_solute-bd_prot1"/>
</dbReference>
<dbReference type="PANTHER" id="PTHR43649">
    <property type="entry name" value="ARABINOSE-BINDING PROTEIN-RELATED"/>
    <property type="match status" value="1"/>
</dbReference>
<dbReference type="Proteomes" id="UP000005384">
    <property type="component" value="Unassembled WGS sequence"/>
</dbReference>
<dbReference type="PATRIC" id="fig|742737.3.peg.3531"/>
<dbReference type="Gene3D" id="3.40.190.10">
    <property type="entry name" value="Periplasmic binding protein-like II"/>
    <property type="match status" value="1"/>
</dbReference>
<dbReference type="PANTHER" id="PTHR43649:SF12">
    <property type="entry name" value="DIACETYLCHITOBIOSE BINDING PROTEIN DASA"/>
    <property type="match status" value="1"/>
</dbReference>
<sequence length="504" mass="54507">MRKSGRGLALVLASVMTMASLAGCGVNVSSKDDTAAATAQTTTAAGETVATKEGEKVTLKVVDWSDSTKERREAFHKKFMEENPDVTIEYTVLTSDQFKETVISAIKAGNAPDLFPIPSGMKLSSVVDENWFMPMNEYVGEDFLNSFGAGALNEGITTLDGKVYVLPEAANIINTLIFYNKTVLNEAGIDENSLPKTWSEFREVCKQVTEAGGGKFYGMIDSGAQANRLELELRSLASTAGGKCSDISQIIMVDGENTLNSEAMVKAFDFFDTLVKDGSMHPDSVTLKAPEARALFAQNQAAFLVQGAWCISTWRKDNPDLDFGVMAMPVPDDGAKGKLPYVGAQPWMGISANCAHPDVAAKYLKALYSEDYQAGLVEDGGFVSVIDSVNQTAMTDDVMLEYYKLNQEAAALAPDPIVAKPETALVYGEVSAISPSMGEIVQGVLAQSVDYKAELATLAENTQKEWMRAIDAVKASGVDVSAEDFEFKNWDAMKNYTADMYESR</sequence>
<proteinExistence type="predicted"/>
<evidence type="ECO:0008006" key="4">
    <source>
        <dbReference type="Google" id="ProtNLM"/>
    </source>
</evidence>
<dbReference type="OrthoDB" id="383712at2"/>
<reference evidence="2 3" key="1">
    <citation type="submission" date="2011-08" db="EMBL/GenBank/DDBJ databases">
        <title>The Genome Sequence of Clostridium hathewayi WAL-18680.</title>
        <authorList>
            <consortium name="The Broad Institute Genome Sequencing Platform"/>
            <person name="Earl A."/>
            <person name="Ward D."/>
            <person name="Feldgarden M."/>
            <person name="Gevers D."/>
            <person name="Finegold S.M."/>
            <person name="Summanen P.H."/>
            <person name="Molitoris D.R."/>
            <person name="Song M."/>
            <person name="Daigneault M."/>
            <person name="Allen-Vercoe E."/>
            <person name="Young S.K."/>
            <person name="Zeng Q."/>
            <person name="Gargeya S."/>
            <person name="Fitzgerald M."/>
            <person name="Haas B."/>
            <person name="Abouelleil A."/>
            <person name="Alvarado L."/>
            <person name="Arachchi H.M."/>
            <person name="Berlin A."/>
            <person name="Brown A."/>
            <person name="Chapman S.B."/>
            <person name="Chen Z."/>
            <person name="Dunbar C."/>
            <person name="Freedman E."/>
            <person name="Gearin G."/>
            <person name="Gellesch M."/>
            <person name="Goldberg J."/>
            <person name="Griggs A."/>
            <person name="Gujja S."/>
            <person name="Heiman D."/>
            <person name="Howarth C."/>
            <person name="Larson L."/>
            <person name="Lui A."/>
            <person name="MacDonald P.J.P."/>
            <person name="Montmayeur A."/>
            <person name="Murphy C."/>
            <person name="Neiman D."/>
            <person name="Pearson M."/>
            <person name="Priest M."/>
            <person name="Roberts A."/>
            <person name="Saif S."/>
            <person name="Shea T."/>
            <person name="Shenoy N."/>
            <person name="Sisk P."/>
            <person name="Stolte C."/>
            <person name="Sykes S."/>
            <person name="Wortman J."/>
            <person name="Nusbaum C."/>
            <person name="Birren B."/>
        </authorList>
    </citation>
    <scope>NUCLEOTIDE SEQUENCE [LARGE SCALE GENOMIC DNA]</scope>
    <source>
        <strain evidence="2 3">WAL-18680</strain>
    </source>
</reference>
<dbReference type="SUPFAM" id="SSF53850">
    <property type="entry name" value="Periplasmic binding protein-like II"/>
    <property type="match status" value="1"/>
</dbReference>
<evidence type="ECO:0000256" key="1">
    <source>
        <dbReference type="SAM" id="SignalP"/>
    </source>
</evidence>
<dbReference type="AlphaFoldDB" id="G5IJ74"/>
<feature type="chain" id="PRO_5039089926" description="Extracellular solute-binding protein" evidence="1">
    <location>
        <begin position="23"/>
        <end position="504"/>
    </location>
</feature>
<dbReference type="HOGENOM" id="CLU_540547_0_0_9"/>
<dbReference type="CDD" id="cd13585">
    <property type="entry name" value="PBP2_TMBP_like"/>
    <property type="match status" value="1"/>
</dbReference>
<gene>
    <name evidence="2" type="ORF">HMPREF9473_03552</name>
</gene>
<keyword evidence="1" id="KW-0732">Signal</keyword>
<evidence type="ECO:0000313" key="3">
    <source>
        <dbReference type="Proteomes" id="UP000005384"/>
    </source>
</evidence>
<dbReference type="EMBL" id="ADLN01000097">
    <property type="protein sequence ID" value="EHI58494.1"/>
    <property type="molecule type" value="Genomic_DNA"/>
</dbReference>